<dbReference type="Proteomes" id="UP001310022">
    <property type="component" value="Unassembled WGS sequence"/>
</dbReference>
<feature type="domain" description="SusD-like N-terminal" evidence="8">
    <location>
        <begin position="78"/>
        <end position="234"/>
    </location>
</feature>
<dbReference type="InterPro" id="IPR011990">
    <property type="entry name" value="TPR-like_helical_dom_sf"/>
</dbReference>
<dbReference type="RefSeq" id="WP_338235842.1">
    <property type="nucleotide sequence ID" value="NZ_BQKE01000001.1"/>
</dbReference>
<dbReference type="Gene3D" id="1.25.40.390">
    <property type="match status" value="1"/>
</dbReference>
<name>A0AAN4VVZ0_9BACT</name>
<evidence type="ECO:0000313" key="10">
    <source>
        <dbReference type="Proteomes" id="UP001310022"/>
    </source>
</evidence>
<dbReference type="InterPro" id="IPR012944">
    <property type="entry name" value="SusD_RagB_dom"/>
</dbReference>
<evidence type="ECO:0000256" key="5">
    <source>
        <dbReference type="ARBA" id="ARBA00023237"/>
    </source>
</evidence>
<comment type="caution">
    <text evidence="9">The sequence shown here is derived from an EMBL/GenBank/DDBJ whole genome shotgun (WGS) entry which is preliminary data.</text>
</comment>
<evidence type="ECO:0000259" key="7">
    <source>
        <dbReference type="Pfam" id="PF07980"/>
    </source>
</evidence>
<evidence type="ECO:0000313" key="9">
    <source>
        <dbReference type="EMBL" id="GJM59943.1"/>
    </source>
</evidence>
<dbReference type="AlphaFoldDB" id="A0AAN4VVZ0"/>
<feature type="domain" description="RagB/SusD" evidence="7">
    <location>
        <begin position="292"/>
        <end position="491"/>
    </location>
</feature>
<feature type="signal peptide" evidence="6">
    <location>
        <begin position="1"/>
        <end position="21"/>
    </location>
</feature>
<sequence>MKTNKIIIGLLAIGTLFTGCAEDFLESKSTEYATEEVINDFARQDAEAAMGPLMEGVYSKLFEYRDSHDDFGLRAIMMASDVMTDDIALATSNWFIYDNQNMNKTQNYRRTRSTWGYTYEAIRGCNQVIVGLSGIEEADLTDAAKDLLGQAYAVRGMLYFNLINFYQLPYETAKDKPGVPIYTHEEELQGREPVSKVYDLIINDLETGYAYLEGLGMDQTKMNEYAAAGILARVLAFKTDHPNQWDEVAKYAAIAGSVGMMSSEELAAFRFNSINNKEVLFGAPIDGQTTTFYASFMSHMDPWGPGYAGALGCYKMIADDLYAEMSDSDVRKAWFAAEDTYVNPENKEESRVISKYTQIKKFVDVGGFQSDYIYLRASEFVLLEAEARYLSGDQSSARTLLNKLLANRYTDEYQSSNSGQALLDEIYFQKRVECWGEGVRLFDIKRRNETMDRNGTENHHSSAMVIPTIKGFDEQYIFQIPLVELDANTEIGPGDQNP</sequence>
<evidence type="ECO:0000256" key="1">
    <source>
        <dbReference type="ARBA" id="ARBA00004442"/>
    </source>
</evidence>
<evidence type="ECO:0000256" key="3">
    <source>
        <dbReference type="ARBA" id="ARBA00022729"/>
    </source>
</evidence>
<comment type="similarity">
    <text evidence="2">Belongs to the SusD family.</text>
</comment>
<dbReference type="PROSITE" id="PS51257">
    <property type="entry name" value="PROKAR_LIPOPROTEIN"/>
    <property type="match status" value="1"/>
</dbReference>
<reference evidence="9 10" key="1">
    <citation type="submission" date="2021-12" db="EMBL/GenBank/DDBJ databases">
        <title>Genome sequencing of bacteria with rrn-lacking chromosome and rrn-plasmid.</title>
        <authorList>
            <person name="Anda M."/>
            <person name="Iwasaki W."/>
        </authorList>
    </citation>
    <scope>NUCLEOTIDE SEQUENCE [LARGE SCALE GENOMIC DNA]</scope>
    <source>
        <strain evidence="9 10">NBRC 15940</strain>
    </source>
</reference>
<keyword evidence="3 6" id="KW-0732">Signal</keyword>
<dbReference type="GO" id="GO:0009279">
    <property type="term" value="C:cell outer membrane"/>
    <property type="evidence" value="ECO:0007669"/>
    <property type="project" value="UniProtKB-SubCell"/>
</dbReference>
<evidence type="ECO:0000256" key="2">
    <source>
        <dbReference type="ARBA" id="ARBA00006275"/>
    </source>
</evidence>
<dbReference type="Pfam" id="PF07980">
    <property type="entry name" value="SusD_RagB"/>
    <property type="match status" value="1"/>
</dbReference>
<gene>
    <name evidence="9" type="ORF">PEDI_04950</name>
</gene>
<dbReference type="EMBL" id="BQKE01000001">
    <property type="protein sequence ID" value="GJM59943.1"/>
    <property type="molecule type" value="Genomic_DNA"/>
</dbReference>
<evidence type="ECO:0000259" key="8">
    <source>
        <dbReference type="Pfam" id="PF14322"/>
    </source>
</evidence>
<dbReference type="SUPFAM" id="SSF48452">
    <property type="entry name" value="TPR-like"/>
    <property type="match status" value="1"/>
</dbReference>
<comment type="subcellular location">
    <subcellularLocation>
        <location evidence="1">Cell outer membrane</location>
    </subcellularLocation>
</comment>
<proteinExistence type="inferred from homology"/>
<dbReference type="InterPro" id="IPR033985">
    <property type="entry name" value="SusD-like_N"/>
</dbReference>
<dbReference type="Pfam" id="PF14322">
    <property type="entry name" value="SusD-like_3"/>
    <property type="match status" value="1"/>
</dbReference>
<keyword evidence="4" id="KW-0472">Membrane</keyword>
<keyword evidence="5" id="KW-0998">Cell outer membrane</keyword>
<evidence type="ECO:0000256" key="4">
    <source>
        <dbReference type="ARBA" id="ARBA00023136"/>
    </source>
</evidence>
<organism evidence="9 10">
    <name type="scientific">Persicobacter diffluens</name>
    <dbReference type="NCBI Taxonomy" id="981"/>
    <lineage>
        <taxon>Bacteria</taxon>
        <taxon>Pseudomonadati</taxon>
        <taxon>Bacteroidota</taxon>
        <taxon>Cytophagia</taxon>
        <taxon>Cytophagales</taxon>
        <taxon>Persicobacteraceae</taxon>
        <taxon>Persicobacter</taxon>
    </lineage>
</organism>
<evidence type="ECO:0008006" key="11">
    <source>
        <dbReference type="Google" id="ProtNLM"/>
    </source>
</evidence>
<accession>A0AAN4VVZ0</accession>
<keyword evidence="10" id="KW-1185">Reference proteome</keyword>
<protein>
    <recommendedName>
        <fullName evidence="11">RagB/SusD family nutrient uptake outer membrane protein</fullName>
    </recommendedName>
</protein>
<evidence type="ECO:0000256" key="6">
    <source>
        <dbReference type="SAM" id="SignalP"/>
    </source>
</evidence>
<feature type="chain" id="PRO_5042911251" description="RagB/SusD family nutrient uptake outer membrane protein" evidence="6">
    <location>
        <begin position="22"/>
        <end position="498"/>
    </location>
</feature>